<feature type="transmembrane region" description="Helical" evidence="5">
    <location>
        <begin position="64"/>
        <end position="84"/>
    </location>
</feature>
<evidence type="ECO:0000259" key="6">
    <source>
        <dbReference type="Pfam" id="PF00924"/>
    </source>
</evidence>
<dbReference type="EMBL" id="QFPW01000001">
    <property type="protein sequence ID" value="PZQ52155.1"/>
    <property type="molecule type" value="Genomic_DNA"/>
</dbReference>
<comment type="subcellular location">
    <subcellularLocation>
        <location evidence="1">Membrane</location>
    </subcellularLocation>
</comment>
<dbReference type="SUPFAM" id="SSF50182">
    <property type="entry name" value="Sm-like ribonucleoproteins"/>
    <property type="match status" value="1"/>
</dbReference>
<dbReference type="Pfam" id="PF00924">
    <property type="entry name" value="MS_channel_2nd"/>
    <property type="match status" value="1"/>
</dbReference>
<dbReference type="InterPro" id="IPR010920">
    <property type="entry name" value="LSM_dom_sf"/>
</dbReference>
<evidence type="ECO:0000313" key="8">
    <source>
        <dbReference type="Proteomes" id="UP000249185"/>
    </source>
</evidence>
<feature type="transmembrane region" description="Helical" evidence="5">
    <location>
        <begin position="90"/>
        <end position="110"/>
    </location>
</feature>
<accession>A0A2W5NN21</accession>
<dbReference type="Proteomes" id="UP000249185">
    <property type="component" value="Unassembled WGS sequence"/>
</dbReference>
<sequence length="365" mass="40732">MSERWLAAIAAFGRASLPYVSLILAVAAALLLHRGGVWLVRHLRLEPSGFAARAIRRTKRPTRLALVAVALIIALSSISLPFAVEAQLRHLVAAMLIVLVGWTALVLCELGSDILLSRYRLDVEDNLQARRTITQVRILQRMVQSVVVIVTVAAVALTFRQIQQYGVSLLASAGAAGIILGLAAKPVLSNLIAGMQIAITQPIRIEDVVIVENEWGWIEEIGSAFVTVRLWDWRRLIVPLSYFVEKPFQNWTRETAAIIGEVRWYVDYGVPVGAVRAKFEEIVAASPLWDRRVVNLQVVDSTAEGIQLRGLMSARNSPIAWDLRCEVREKLVEWLRETYPEHLPRRRVEMPDRPSPVEPRAAAAE</sequence>
<evidence type="ECO:0000256" key="5">
    <source>
        <dbReference type="SAM" id="Phobius"/>
    </source>
</evidence>
<evidence type="ECO:0000256" key="2">
    <source>
        <dbReference type="ARBA" id="ARBA00022692"/>
    </source>
</evidence>
<evidence type="ECO:0000256" key="3">
    <source>
        <dbReference type="ARBA" id="ARBA00022989"/>
    </source>
</evidence>
<feature type="domain" description="Mechanosensitive ion channel MscS" evidence="6">
    <location>
        <begin position="187"/>
        <end position="253"/>
    </location>
</feature>
<comment type="caution">
    <text evidence="7">The sequence shown here is derived from an EMBL/GenBank/DDBJ whole genome shotgun (WGS) entry which is preliminary data.</text>
</comment>
<feature type="transmembrane region" description="Helical" evidence="5">
    <location>
        <begin position="138"/>
        <end position="159"/>
    </location>
</feature>
<evidence type="ECO:0000256" key="1">
    <source>
        <dbReference type="ARBA" id="ARBA00004370"/>
    </source>
</evidence>
<keyword evidence="4 5" id="KW-0472">Membrane</keyword>
<dbReference type="Gene3D" id="1.10.287.1260">
    <property type="match status" value="1"/>
</dbReference>
<dbReference type="InterPro" id="IPR023408">
    <property type="entry name" value="MscS_beta-dom_sf"/>
</dbReference>
<keyword evidence="3 5" id="KW-1133">Transmembrane helix</keyword>
<evidence type="ECO:0000256" key="4">
    <source>
        <dbReference type="ARBA" id="ARBA00023136"/>
    </source>
</evidence>
<dbReference type="InterPro" id="IPR006685">
    <property type="entry name" value="MscS_channel_2nd"/>
</dbReference>
<gene>
    <name evidence="7" type="ORF">DI556_00335</name>
</gene>
<dbReference type="PANTHER" id="PTHR30566:SF25">
    <property type="entry name" value="INNER MEMBRANE PROTEIN"/>
    <property type="match status" value="1"/>
</dbReference>
<dbReference type="Gene3D" id="2.30.30.60">
    <property type="match status" value="1"/>
</dbReference>
<dbReference type="AlphaFoldDB" id="A0A2W5NN21"/>
<dbReference type="GO" id="GO:0008381">
    <property type="term" value="F:mechanosensitive monoatomic ion channel activity"/>
    <property type="evidence" value="ECO:0007669"/>
    <property type="project" value="UniProtKB-ARBA"/>
</dbReference>
<feature type="transmembrane region" description="Helical" evidence="5">
    <location>
        <begin position="6"/>
        <end position="32"/>
    </location>
</feature>
<dbReference type="PANTHER" id="PTHR30566">
    <property type="entry name" value="YNAI-RELATED MECHANOSENSITIVE ION CHANNEL"/>
    <property type="match status" value="1"/>
</dbReference>
<feature type="transmembrane region" description="Helical" evidence="5">
    <location>
        <begin position="165"/>
        <end position="184"/>
    </location>
</feature>
<reference evidence="7 8" key="1">
    <citation type="submission" date="2017-08" db="EMBL/GenBank/DDBJ databases">
        <title>Infants hospitalized years apart are colonized by the same room-sourced microbial strains.</title>
        <authorList>
            <person name="Brooks B."/>
            <person name="Olm M.R."/>
            <person name="Firek B.A."/>
            <person name="Baker R."/>
            <person name="Thomas B.C."/>
            <person name="Morowitz M.J."/>
            <person name="Banfield J.F."/>
        </authorList>
    </citation>
    <scope>NUCLEOTIDE SEQUENCE [LARGE SCALE GENOMIC DNA]</scope>
    <source>
        <strain evidence="7">S2_005_002_R2_34</strain>
    </source>
</reference>
<name>A0A2W5NN21_RHOSU</name>
<dbReference type="GO" id="GO:0016020">
    <property type="term" value="C:membrane"/>
    <property type="evidence" value="ECO:0007669"/>
    <property type="project" value="UniProtKB-SubCell"/>
</dbReference>
<protein>
    <submittedName>
        <fullName evidence="7">Mechanosensitive ion channel protein MscS</fullName>
    </submittedName>
</protein>
<evidence type="ECO:0000313" key="7">
    <source>
        <dbReference type="EMBL" id="PZQ52155.1"/>
    </source>
</evidence>
<keyword evidence="2 5" id="KW-0812">Transmembrane</keyword>
<organism evidence="7 8">
    <name type="scientific">Rhodovulum sulfidophilum</name>
    <name type="common">Rhodobacter sulfidophilus</name>
    <dbReference type="NCBI Taxonomy" id="35806"/>
    <lineage>
        <taxon>Bacteria</taxon>
        <taxon>Pseudomonadati</taxon>
        <taxon>Pseudomonadota</taxon>
        <taxon>Alphaproteobacteria</taxon>
        <taxon>Rhodobacterales</taxon>
        <taxon>Paracoccaceae</taxon>
        <taxon>Rhodovulum</taxon>
    </lineage>
</organism>
<proteinExistence type="predicted"/>